<keyword evidence="2" id="KW-1003">Cell membrane</keyword>
<reference evidence="8 9" key="1">
    <citation type="submission" date="2016-10" db="EMBL/GenBank/DDBJ databases">
        <authorList>
            <person name="de Groot N.N."/>
        </authorList>
    </citation>
    <scope>NUCLEOTIDE SEQUENCE [LARGE SCALE GENOMIC DNA]</scope>
    <source>
        <strain evidence="8 9">LMG 27731</strain>
    </source>
</reference>
<dbReference type="GO" id="GO:0004190">
    <property type="term" value="F:aspartic-type endopeptidase activity"/>
    <property type="evidence" value="ECO:0007669"/>
    <property type="project" value="InterPro"/>
</dbReference>
<protein>
    <submittedName>
        <fullName evidence="8">Prepilin peptidase CpaA</fullName>
    </submittedName>
</protein>
<evidence type="ECO:0000256" key="1">
    <source>
        <dbReference type="ARBA" id="ARBA00004651"/>
    </source>
</evidence>
<evidence type="ECO:0000256" key="4">
    <source>
        <dbReference type="ARBA" id="ARBA00022989"/>
    </source>
</evidence>
<dbReference type="Proteomes" id="UP000198844">
    <property type="component" value="Unassembled WGS sequence"/>
</dbReference>
<evidence type="ECO:0000259" key="7">
    <source>
        <dbReference type="Pfam" id="PF01478"/>
    </source>
</evidence>
<keyword evidence="3 6" id="KW-0812">Transmembrane</keyword>
<comment type="subcellular location">
    <subcellularLocation>
        <location evidence="1">Cell membrane</location>
        <topology evidence="1">Multi-pass membrane protein</topology>
    </subcellularLocation>
</comment>
<evidence type="ECO:0000256" key="2">
    <source>
        <dbReference type="ARBA" id="ARBA00022475"/>
    </source>
</evidence>
<name>A0A1I6XWB5_9BURK</name>
<dbReference type="InterPro" id="IPR052218">
    <property type="entry name" value="Preflagellin_Peptidase"/>
</dbReference>
<evidence type="ECO:0000256" key="3">
    <source>
        <dbReference type="ARBA" id="ARBA00022692"/>
    </source>
</evidence>
<feature type="transmembrane region" description="Helical" evidence="6">
    <location>
        <begin position="57"/>
        <end position="80"/>
    </location>
</feature>
<accession>A0A1I6XWB5</accession>
<keyword evidence="5 6" id="KW-0472">Membrane</keyword>
<evidence type="ECO:0000313" key="8">
    <source>
        <dbReference type="EMBL" id="SFT42084.1"/>
    </source>
</evidence>
<organism evidence="8 9">
    <name type="scientific">Paraburkholderia aspalathi</name>
    <dbReference type="NCBI Taxonomy" id="1324617"/>
    <lineage>
        <taxon>Bacteria</taxon>
        <taxon>Pseudomonadati</taxon>
        <taxon>Pseudomonadota</taxon>
        <taxon>Betaproteobacteria</taxon>
        <taxon>Burkholderiales</taxon>
        <taxon>Burkholderiaceae</taxon>
        <taxon>Paraburkholderia</taxon>
    </lineage>
</organism>
<dbReference type="PANTHER" id="PTHR36506:SF1">
    <property type="entry name" value="PREFLAGELLIN PEPTIDASE"/>
    <property type="match status" value="1"/>
</dbReference>
<dbReference type="EMBL" id="FPBH01000001">
    <property type="protein sequence ID" value="SFT42084.1"/>
    <property type="molecule type" value="Genomic_DNA"/>
</dbReference>
<evidence type="ECO:0000256" key="6">
    <source>
        <dbReference type="SAM" id="Phobius"/>
    </source>
</evidence>
<keyword evidence="4 6" id="KW-1133">Transmembrane helix</keyword>
<dbReference type="AlphaFoldDB" id="A0A1I6XWB5"/>
<feature type="domain" description="Prepilin type IV endopeptidase peptidase" evidence="7">
    <location>
        <begin position="8"/>
        <end position="112"/>
    </location>
</feature>
<gene>
    <name evidence="8" type="ORF">SAMN05192563_1001171</name>
</gene>
<evidence type="ECO:0000256" key="5">
    <source>
        <dbReference type="ARBA" id="ARBA00023136"/>
    </source>
</evidence>
<dbReference type="RefSeq" id="WP_093632476.1">
    <property type="nucleotide sequence ID" value="NZ_CAJNAX010000007.1"/>
</dbReference>
<dbReference type="Pfam" id="PF01478">
    <property type="entry name" value="Peptidase_A24"/>
    <property type="match status" value="1"/>
</dbReference>
<feature type="transmembrane region" description="Helical" evidence="6">
    <location>
        <begin position="28"/>
        <end position="45"/>
    </location>
</feature>
<sequence>MNVSVGILLFIAWAAVVAISDCRSRRISNSVVVAGLAAAFACAFLQCGPFGILLTQAAIGALVGFAALLPFFALGVMGAADVKVFAVLGAWCGMHALLGLWMAASLAAGVHALWLLIATRTRLASLVRHHGPTFELAGKASTPYAACLTVSAGAWLVLQGLGGGLR</sequence>
<dbReference type="InterPro" id="IPR000045">
    <property type="entry name" value="Prepilin_IV_endopep_pep"/>
</dbReference>
<feature type="transmembrane region" description="Helical" evidence="6">
    <location>
        <begin position="100"/>
        <end position="118"/>
    </location>
</feature>
<dbReference type="OrthoDB" id="8942754at2"/>
<evidence type="ECO:0000313" key="9">
    <source>
        <dbReference type="Proteomes" id="UP000198844"/>
    </source>
</evidence>
<dbReference type="PANTHER" id="PTHR36506">
    <property type="entry name" value="PREFLAGELLIN PEPTIDASE"/>
    <property type="match status" value="1"/>
</dbReference>
<dbReference type="Gene3D" id="1.20.120.1220">
    <property type="match status" value="1"/>
</dbReference>
<proteinExistence type="predicted"/>
<dbReference type="GO" id="GO:0005886">
    <property type="term" value="C:plasma membrane"/>
    <property type="evidence" value="ECO:0007669"/>
    <property type="project" value="UniProtKB-SubCell"/>
</dbReference>